<dbReference type="PRINTS" id="PR00035">
    <property type="entry name" value="HTHGNTR"/>
</dbReference>
<dbReference type="OrthoDB" id="9028214at2"/>
<dbReference type="SMART" id="SM00345">
    <property type="entry name" value="HTH_GNTR"/>
    <property type="match status" value="1"/>
</dbReference>
<name>A0A1N6IHA9_9RHOB</name>
<evidence type="ECO:0000313" key="5">
    <source>
        <dbReference type="EMBL" id="SIO31417.1"/>
    </source>
</evidence>
<dbReference type="InterPro" id="IPR011711">
    <property type="entry name" value="GntR_C"/>
</dbReference>
<dbReference type="CDD" id="cd07377">
    <property type="entry name" value="WHTH_GntR"/>
    <property type="match status" value="1"/>
</dbReference>
<organism evidence="5 6">
    <name type="scientific">Vannielia litorea</name>
    <dbReference type="NCBI Taxonomy" id="1217970"/>
    <lineage>
        <taxon>Bacteria</taxon>
        <taxon>Pseudomonadati</taxon>
        <taxon>Pseudomonadota</taxon>
        <taxon>Alphaproteobacteria</taxon>
        <taxon>Rhodobacterales</taxon>
        <taxon>Paracoccaceae</taxon>
        <taxon>Vannielia</taxon>
    </lineage>
</organism>
<evidence type="ECO:0000256" key="3">
    <source>
        <dbReference type="ARBA" id="ARBA00023163"/>
    </source>
</evidence>
<keyword evidence="6" id="KW-1185">Reference proteome</keyword>
<protein>
    <submittedName>
        <fullName evidence="5">Transcriptional regulator, GntR family</fullName>
    </submittedName>
</protein>
<dbReference type="PANTHER" id="PTHR43537:SF5">
    <property type="entry name" value="UXU OPERON TRANSCRIPTIONAL REGULATOR"/>
    <property type="match status" value="1"/>
</dbReference>
<dbReference type="EMBL" id="FSRL01000002">
    <property type="protein sequence ID" value="SIO31417.1"/>
    <property type="molecule type" value="Genomic_DNA"/>
</dbReference>
<dbReference type="PANTHER" id="PTHR43537">
    <property type="entry name" value="TRANSCRIPTIONAL REGULATOR, GNTR FAMILY"/>
    <property type="match status" value="1"/>
</dbReference>
<reference evidence="6" key="1">
    <citation type="submission" date="2016-11" db="EMBL/GenBank/DDBJ databases">
        <authorList>
            <person name="Varghese N."/>
            <person name="Submissions S."/>
        </authorList>
    </citation>
    <scope>NUCLEOTIDE SEQUENCE [LARGE SCALE GENOMIC DNA]</scope>
    <source>
        <strain evidence="6">DSM 29440</strain>
    </source>
</reference>
<keyword evidence="1" id="KW-0805">Transcription regulation</keyword>
<dbReference type="PROSITE" id="PS50949">
    <property type="entry name" value="HTH_GNTR"/>
    <property type="match status" value="1"/>
</dbReference>
<dbReference type="SMART" id="SM00895">
    <property type="entry name" value="FCD"/>
    <property type="match status" value="1"/>
</dbReference>
<evidence type="ECO:0000259" key="4">
    <source>
        <dbReference type="PROSITE" id="PS50949"/>
    </source>
</evidence>
<dbReference type="InterPro" id="IPR000524">
    <property type="entry name" value="Tscrpt_reg_HTH_GntR"/>
</dbReference>
<dbReference type="InterPro" id="IPR036388">
    <property type="entry name" value="WH-like_DNA-bd_sf"/>
</dbReference>
<dbReference type="STRING" id="1217970.SAMN05444002_3896"/>
<dbReference type="Gene3D" id="1.20.120.530">
    <property type="entry name" value="GntR ligand-binding domain-like"/>
    <property type="match status" value="1"/>
</dbReference>
<dbReference type="SUPFAM" id="SSF48008">
    <property type="entry name" value="GntR ligand-binding domain-like"/>
    <property type="match status" value="1"/>
</dbReference>
<dbReference type="InterPro" id="IPR008920">
    <property type="entry name" value="TF_FadR/GntR_C"/>
</dbReference>
<feature type="domain" description="HTH gntR-type" evidence="4">
    <location>
        <begin position="18"/>
        <end position="86"/>
    </location>
</feature>
<dbReference type="Proteomes" id="UP000184932">
    <property type="component" value="Unassembled WGS sequence"/>
</dbReference>
<dbReference type="AlphaFoldDB" id="A0A1N6IHA9"/>
<evidence type="ECO:0000256" key="1">
    <source>
        <dbReference type="ARBA" id="ARBA00023015"/>
    </source>
</evidence>
<dbReference type="SUPFAM" id="SSF46785">
    <property type="entry name" value="Winged helix' DNA-binding domain"/>
    <property type="match status" value="1"/>
</dbReference>
<gene>
    <name evidence="5" type="ORF">SAMN05444002_3896</name>
</gene>
<dbReference type="RefSeq" id="WP_074258044.1">
    <property type="nucleotide sequence ID" value="NZ_FSRL01000002.1"/>
</dbReference>
<dbReference type="Gene3D" id="1.10.10.10">
    <property type="entry name" value="Winged helix-like DNA-binding domain superfamily/Winged helix DNA-binding domain"/>
    <property type="match status" value="1"/>
</dbReference>
<dbReference type="Pfam" id="PF00392">
    <property type="entry name" value="GntR"/>
    <property type="match status" value="1"/>
</dbReference>
<keyword evidence="3" id="KW-0804">Transcription</keyword>
<dbReference type="InterPro" id="IPR036390">
    <property type="entry name" value="WH_DNA-bd_sf"/>
</dbReference>
<evidence type="ECO:0000313" key="6">
    <source>
        <dbReference type="Proteomes" id="UP000184932"/>
    </source>
</evidence>
<dbReference type="Pfam" id="PF07729">
    <property type="entry name" value="FCD"/>
    <property type="match status" value="1"/>
</dbReference>
<dbReference type="GO" id="GO:0003700">
    <property type="term" value="F:DNA-binding transcription factor activity"/>
    <property type="evidence" value="ECO:0007669"/>
    <property type="project" value="InterPro"/>
</dbReference>
<accession>A0A1N6IHA9</accession>
<sequence length="243" mass="26112">MNAIANDTSGGGEAASSRRLEGEVYERLLGQIRSGHYTLGGKLPAEKDLSAEHGVSRPVIRAALARLREDGLIVSRQGAGSFVSAGGQGEAGGFAPLQSIDDIAAYIAFRKVLEVESAGLAAERAAPEEIASLEAMLEDMENSVREGTSTIEMDAQFHTRIAELSDNRFLVDTLQMLRAHMFFIGKFVRSLGVTGYRQGKISMGGEHRKIFEAIAAGDAQAARSAMAEHIEASERRVFRGSEE</sequence>
<keyword evidence="2" id="KW-0238">DNA-binding</keyword>
<dbReference type="GO" id="GO:0003677">
    <property type="term" value="F:DNA binding"/>
    <property type="evidence" value="ECO:0007669"/>
    <property type="project" value="UniProtKB-KW"/>
</dbReference>
<evidence type="ECO:0000256" key="2">
    <source>
        <dbReference type="ARBA" id="ARBA00023125"/>
    </source>
</evidence>
<proteinExistence type="predicted"/>